<proteinExistence type="inferred from homology"/>
<keyword evidence="6" id="KW-1185">Reference proteome</keyword>
<name>A0A1J7I4V6_9PEZI</name>
<dbReference type="STRING" id="1408157.A0A1J7I4V6"/>
<dbReference type="SUPFAM" id="SSF51197">
    <property type="entry name" value="Clavaminate synthase-like"/>
    <property type="match status" value="1"/>
</dbReference>
<dbReference type="InterPro" id="IPR005123">
    <property type="entry name" value="Oxoglu/Fe-dep_dioxygenase_dom"/>
</dbReference>
<dbReference type="Gene3D" id="2.60.120.330">
    <property type="entry name" value="B-lactam Antibiotic, Isopenicillin N Synthase, Chain"/>
    <property type="match status" value="1"/>
</dbReference>
<gene>
    <name evidence="5" type="ORF">CONLIGDRAFT_687578</name>
</gene>
<comment type="similarity">
    <text evidence="1 2">Belongs to the iron/ascorbate-dependent oxidoreductase family.</text>
</comment>
<dbReference type="PROSITE" id="PS51471">
    <property type="entry name" value="FE2OG_OXY"/>
    <property type="match status" value="1"/>
</dbReference>
<accession>A0A1J7I4V6</accession>
<organism evidence="5 6">
    <name type="scientific">Coniochaeta ligniaria NRRL 30616</name>
    <dbReference type="NCBI Taxonomy" id="1408157"/>
    <lineage>
        <taxon>Eukaryota</taxon>
        <taxon>Fungi</taxon>
        <taxon>Dikarya</taxon>
        <taxon>Ascomycota</taxon>
        <taxon>Pezizomycotina</taxon>
        <taxon>Sordariomycetes</taxon>
        <taxon>Sordariomycetidae</taxon>
        <taxon>Coniochaetales</taxon>
        <taxon>Coniochaetaceae</taxon>
        <taxon>Coniochaeta</taxon>
    </lineage>
</organism>
<keyword evidence="3" id="KW-0175">Coiled coil</keyword>
<dbReference type="InterPro" id="IPR027443">
    <property type="entry name" value="IPNS-like_sf"/>
</dbReference>
<keyword evidence="2" id="KW-0560">Oxidoreductase</keyword>
<evidence type="ECO:0000259" key="4">
    <source>
        <dbReference type="PROSITE" id="PS51471"/>
    </source>
</evidence>
<dbReference type="AlphaFoldDB" id="A0A1J7I4V6"/>
<evidence type="ECO:0000256" key="2">
    <source>
        <dbReference type="RuleBase" id="RU003682"/>
    </source>
</evidence>
<feature type="domain" description="Fe2OG dioxygenase" evidence="4">
    <location>
        <begin position="175"/>
        <end position="277"/>
    </location>
</feature>
<protein>
    <submittedName>
        <fullName evidence="5">Clavaminate synthase-like protein</fullName>
    </submittedName>
</protein>
<dbReference type="GO" id="GO:0046872">
    <property type="term" value="F:metal ion binding"/>
    <property type="evidence" value="ECO:0007669"/>
    <property type="project" value="UniProtKB-KW"/>
</dbReference>
<dbReference type="GO" id="GO:0016491">
    <property type="term" value="F:oxidoreductase activity"/>
    <property type="evidence" value="ECO:0007669"/>
    <property type="project" value="UniProtKB-KW"/>
</dbReference>
<sequence length="430" mass="47618">MENHYGVANLQTLRLAELEADIDKASERLLSICANDGFFWLEADQDSELGKAIAYLADFNERLFDIEEEEKRRYPFETTGRGLCSGFKAAGTEPGAFGTPDGFELYMVPYNELLIDNYPHELVGPSIVKNEQEKMALHTATYHGVGLLLLNRLSQSLGQPQYQHLASAHDPQVPTTSSLTFLKYPDQQVGNEGGHVSHTDVGTLTFLYTLSPGLQIYHPARDAWEWVEPRRNCLLVNVGDSLALMTDRKLRSSLHRVIPHPSTGGTTRHSFAYFMRPIETAPLRMAGGQVLESVEWHLRKIKVFGAPLEVQTEANGVLLGDRSGGGAAAAFPDGYDAETLMRLVFGFAAKDTGEEGGRCITLEGMLNSTDGRVVLLQEYPPPGSHQSQWHGTATLFGIVGYWMQETLLLYMEYELGVIDDINTTPVQPLV</sequence>
<dbReference type="InterPro" id="IPR050231">
    <property type="entry name" value="Iron_ascorbate_oxido_reductase"/>
</dbReference>
<keyword evidence="2" id="KW-0408">Iron</keyword>
<dbReference type="InterPro" id="IPR044861">
    <property type="entry name" value="IPNS-like_FE2OG_OXY"/>
</dbReference>
<keyword evidence="2" id="KW-0479">Metal-binding</keyword>
<dbReference type="OrthoDB" id="288590at2759"/>
<evidence type="ECO:0000256" key="3">
    <source>
        <dbReference type="SAM" id="Coils"/>
    </source>
</evidence>
<evidence type="ECO:0000313" key="6">
    <source>
        <dbReference type="Proteomes" id="UP000182658"/>
    </source>
</evidence>
<dbReference type="EMBL" id="KV875115">
    <property type="protein sequence ID" value="OIW22411.1"/>
    <property type="molecule type" value="Genomic_DNA"/>
</dbReference>
<evidence type="ECO:0000256" key="1">
    <source>
        <dbReference type="ARBA" id="ARBA00008056"/>
    </source>
</evidence>
<feature type="coiled-coil region" evidence="3">
    <location>
        <begin position="8"/>
        <end position="35"/>
    </location>
</feature>
<evidence type="ECO:0000313" key="5">
    <source>
        <dbReference type="EMBL" id="OIW22411.1"/>
    </source>
</evidence>
<dbReference type="Proteomes" id="UP000182658">
    <property type="component" value="Unassembled WGS sequence"/>
</dbReference>
<dbReference type="InParanoid" id="A0A1J7I4V6"/>
<reference evidence="5 6" key="1">
    <citation type="submission" date="2016-10" db="EMBL/GenBank/DDBJ databases">
        <title>Draft genome sequence of Coniochaeta ligniaria NRRL30616, a lignocellulolytic fungus for bioabatement of inhibitors in plant biomass hydrolysates.</title>
        <authorList>
            <consortium name="DOE Joint Genome Institute"/>
            <person name="Jimenez D.J."/>
            <person name="Hector R.E."/>
            <person name="Riley R."/>
            <person name="Sun H."/>
            <person name="Grigoriev I.V."/>
            <person name="Van Elsas J.D."/>
            <person name="Nichols N.N."/>
        </authorList>
    </citation>
    <scope>NUCLEOTIDE SEQUENCE [LARGE SCALE GENOMIC DNA]</scope>
    <source>
        <strain evidence="5 6">NRRL 30616</strain>
    </source>
</reference>
<dbReference type="Pfam" id="PF03171">
    <property type="entry name" value="2OG-FeII_Oxy"/>
    <property type="match status" value="1"/>
</dbReference>
<dbReference type="PANTHER" id="PTHR47990">
    <property type="entry name" value="2-OXOGLUTARATE (2OG) AND FE(II)-DEPENDENT OXYGENASE SUPERFAMILY PROTEIN-RELATED"/>
    <property type="match status" value="1"/>
</dbReference>